<dbReference type="RefSeq" id="WP_083968460.1">
    <property type="nucleotide sequence ID" value="NZ_JMCB01000006.1"/>
</dbReference>
<evidence type="ECO:0000259" key="2">
    <source>
        <dbReference type="PROSITE" id="PS50234"/>
    </source>
</evidence>
<dbReference type="Pfam" id="PF00092">
    <property type="entry name" value="VWA"/>
    <property type="match status" value="1"/>
</dbReference>
<feature type="chain" id="PRO_5001799774" evidence="1">
    <location>
        <begin position="34"/>
        <end position="546"/>
    </location>
</feature>
<dbReference type="InterPro" id="IPR002035">
    <property type="entry name" value="VWF_A"/>
</dbReference>
<accession>A0A085WM14</accession>
<feature type="domain" description="VWFA" evidence="2">
    <location>
        <begin position="173"/>
        <end position="351"/>
    </location>
</feature>
<dbReference type="SMART" id="SM00327">
    <property type="entry name" value="VWA"/>
    <property type="match status" value="1"/>
</dbReference>
<dbReference type="AlphaFoldDB" id="A0A085WM14"/>
<dbReference type="SUPFAM" id="SSF53300">
    <property type="entry name" value="vWA-like"/>
    <property type="match status" value="1"/>
</dbReference>
<dbReference type="InterPro" id="IPR022156">
    <property type="entry name" value="Uncharacterised_YfbK_N"/>
</dbReference>
<sequence length="546" mass="59799">MKTHLTMKKLALASLTVASVLALGAGCAMRAPAYEPPPTMEASPLPRGDSPADFSKLAVVNGKPFADMYFKSYGVNPTIDTEEESVSTFSVDVDTASYTLARSYLARGHLPEEEAIRVEEFINAFKYDYPDPGAAPFGVQVEAFPSPNRRGYHVLHVGIKGREVSTSERLPAHLVFTIDVSGSMGMENRLGLVKRSLALLVEQLDARDSLAIVVYGDSARTVLEPTRATNRSRILAAIDALQPEGATNVQAGLEVAYAIAASQVREGTVSRVILCSDGVANSGITGADAIFESIKEYARRGVRLTTVGFGMGNYNDVLMERLAQQGDGQYAYVDQLPQARRLFVEQLTGTLQLIARDVKVQLEFDKAVISRYRLIGFENRLLNKEDFANDKVDAGDIGAGHTVTALYEVKFRDAQALTAPALATLRIRYKDPGTLLEAGSSEKVEKALPTAIVRQSLEAAAGPTQLSLVVALFAEKLRGSYWARNVSYADLLRLWSQLPERIRAREDAGELRQLIQQARSYDKRGDKFEKMTPVAEMDFDRVPVVR</sequence>
<organism evidence="3 4">
    <name type="scientific">Hyalangium minutum</name>
    <dbReference type="NCBI Taxonomy" id="394096"/>
    <lineage>
        <taxon>Bacteria</taxon>
        <taxon>Pseudomonadati</taxon>
        <taxon>Myxococcota</taxon>
        <taxon>Myxococcia</taxon>
        <taxon>Myxococcales</taxon>
        <taxon>Cystobacterineae</taxon>
        <taxon>Archangiaceae</taxon>
        <taxon>Hyalangium</taxon>
    </lineage>
</organism>
<feature type="signal peptide" evidence="1">
    <location>
        <begin position="1"/>
        <end position="33"/>
    </location>
</feature>
<dbReference type="Pfam" id="PF12450">
    <property type="entry name" value="vWF_A"/>
    <property type="match status" value="1"/>
</dbReference>
<comment type="caution">
    <text evidence="3">The sequence shown here is derived from an EMBL/GenBank/DDBJ whole genome shotgun (WGS) entry which is preliminary data.</text>
</comment>
<reference evidence="3 4" key="1">
    <citation type="submission" date="2014-04" db="EMBL/GenBank/DDBJ databases">
        <title>Genome assembly of Hyalangium minutum DSM 14724.</title>
        <authorList>
            <person name="Sharma G."/>
            <person name="Subramanian S."/>
        </authorList>
    </citation>
    <scope>NUCLEOTIDE SEQUENCE [LARGE SCALE GENOMIC DNA]</scope>
    <source>
        <strain evidence="3 4">DSM 14724</strain>
    </source>
</reference>
<dbReference type="PROSITE" id="PS50234">
    <property type="entry name" value="VWFA"/>
    <property type="match status" value="1"/>
</dbReference>
<evidence type="ECO:0000256" key="1">
    <source>
        <dbReference type="SAM" id="SignalP"/>
    </source>
</evidence>
<protein>
    <submittedName>
        <fullName evidence="3">von Willebrand factor type A domain protein</fullName>
    </submittedName>
</protein>
<dbReference type="InterPro" id="IPR051266">
    <property type="entry name" value="CLCR"/>
</dbReference>
<proteinExistence type="predicted"/>
<dbReference type="InterPro" id="IPR036465">
    <property type="entry name" value="vWFA_dom_sf"/>
</dbReference>
<dbReference type="Pfam" id="PF12034">
    <property type="entry name" value="YfbK_C"/>
    <property type="match status" value="1"/>
</dbReference>
<dbReference type="STRING" id="394096.DB31_7964"/>
<dbReference type="PANTHER" id="PTHR10579">
    <property type="entry name" value="CALCIUM-ACTIVATED CHLORIDE CHANNEL REGULATOR"/>
    <property type="match status" value="1"/>
</dbReference>
<gene>
    <name evidence="3" type="ORF">DB31_7964</name>
</gene>
<dbReference type="Proteomes" id="UP000028725">
    <property type="component" value="Unassembled WGS sequence"/>
</dbReference>
<dbReference type="InterPro" id="IPR021908">
    <property type="entry name" value="YfbK_C"/>
</dbReference>
<evidence type="ECO:0000313" key="3">
    <source>
        <dbReference type="EMBL" id="KFE68727.1"/>
    </source>
</evidence>
<dbReference type="PROSITE" id="PS51257">
    <property type="entry name" value="PROKAR_LIPOPROTEIN"/>
    <property type="match status" value="1"/>
</dbReference>
<keyword evidence="1" id="KW-0732">Signal</keyword>
<dbReference type="OrthoDB" id="9805121at2"/>
<dbReference type="PATRIC" id="fig|394096.3.peg.4005"/>
<evidence type="ECO:0000313" key="4">
    <source>
        <dbReference type="Proteomes" id="UP000028725"/>
    </source>
</evidence>
<keyword evidence="4" id="KW-1185">Reference proteome</keyword>
<dbReference type="PANTHER" id="PTHR10579:SF43">
    <property type="entry name" value="ZINC FINGER (C3HC4-TYPE RING FINGER) FAMILY PROTEIN"/>
    <property type="match status" value="1"/>
</dbReference>
<dbReference type="Gene3D" id="3.40.50.410">
    <property type="entry name" value="von Willebrand factor, type A domain"/>
    <property type="match status" value="1"/>
</dbReference>
<name>A0A085WM14_9BACT</name>
<dbReference type="EMBL" id="JMCB01000006">
    <property type="protein sequence ID" value="KFE68727.1"/>
    <property type="molecule type" value="Genomic_DNA"/>
</dbReference>